<keyword evidence="1" id="KW-1133">Transmembrane helix</keyword>
<proteinExistence type="predicted"/>
<feature type="transmembrane region" description="Helical" evidence="1">
    <location>
        <begin position="401"/>
        <end position="422"/>
    </location>
</feature>
<feature type="transmembrane region" description="Helical" evidence="1">
    <location>
        <begin position="213"/>
        <end position="241"/>
    </location>
</feature>
<keyword evidence="1" id="KW-0472">Membrane</keyword>
<feature type="transmembrane region" description="Helical" evidence="1">
    <location>
        <begin position="81"/>
        <end position="100"/>
    </location>
</feature>
<sequence length="423" mass="47742">MKPFTGMLRQVVGCTLLILLVTVSFLFSPPPRTNDVYCGTYLHLTAYAGFTDNCDSGVYIENARHPARLLEPNEVRQSRPLFILLGTAVGYPCTWVLQLLSNSERPALQFLLHVPTKYQLALGFYVGYVLLNYVVLLGSLLLFIALYGRLTQGQGSRVVLGGLLVFLVSNPVTKAFFWTVHQQMFTFFTPLFCLYLLIRLNEKNFSGRMLVSLALGTGSLCLVYGSFVLGLPCLLVALYFWRKSHSPTRLWVLGGAVSSAFLLPTVLWIAGLRLFGIHYYNHEVKTYRQFIWLKDALLEPDQHLYTSVVSNLAQFGTTLPAIMGFLSGALALYLWFSWRQARTGWRELELPGQLTLGLLTLFTVFFALLGFYQGRLTFTLVPLVLCFIGCILHRIRLPQLSWGVVAVAFLWHCWQVVAYGPYS</sequence>
<dbReference type="Proteomes" id="UP000198131">
    <property type="component" value="Unassembled WGS sequence"/>
</dbReference>
<accession>A0A212UC96</accession>
<feature type="transmembrane region" description="Helical" evidence="1">
    <location>
        <begin position="319"/>
        <end position="338"/>
    </location>
</feature>
<feature type="transmembrane region" description="Helical" evidence="1">
    <location>
        <begin position="350"/>
        <end position="369"/>
    </location>
</feature>
<dbReference type="RefSeq" id="WP_141106581.1">
    <property type="nucleotide sequence ID" value="NZ_FYEW01000002.1"/>
</dbReference>
<keyword evidence="1" id="KW-0812">Transmembrane</keyword>
<gene>
    <name evidence="2" type="ORF">SAMN06265337_3051</name>
</gene>
<evidence type="ECO:0008006" key="4">
    <source>
        <dbReference type="Google" id="ProtNLM"/>
    </source>
</evidence>
<feature type="transmembrane region" description="Helical" evidence="1">
    <location>
        <begin position="376"/>
        <end position="395"/>
    </location>
</feature>
<evidence type="ECO:0000313" key="2">
    <source>
        <dbReference type="EMBL" id="SNC75780.1"/>
    </source>
</evidence>
<feature type="transmembrane region" description="Helical" evidence="1">
    <location>
        <begin position="158"/>
        <end position="178"/>
    </location>
</feature>
<evidence type="ECO:0000313" key="3">
    <source>
        <dbReference type="Proteomes" id="UP000198131"/>
    </source>
</evidence>
<feature type="transmembrane region" description="Helical" evidence="1">
    <location>
        <begin position="120"/>
        <end position="146"/>
    </location>
</feature>
<feature type="transmembrane region" description="Helical" evidence="1">
    <location>
        <begin position="6"/>
        <end position="27"/>
    </location>
</feature>
<protein>
    <recommendedName>
        <fullName evidence="4">Dolichyl-phosphate-mannose-protein mannosyltransferase</fullName>
    </recommendedName>
</protein>
<dbReference type="OrthoDB" id="872114at2"/>
<name>A0A212UC96_9BACT</name>
<organism evidence="2 3">
    <name type="scientific">Hymenobacter gelipurpurascens</name>
    <dbReference type="NCBI Taxonomy" id="89968"/>
    <lineage>
        <taxon>Bacteria</taxon>
        <taxon>Pseudomonadati</taxon>
        <taxon>Bacteroidota</taxon>
        <taxon>Cytophagia</taxon>
        <taxon>Cytophagales</taxon>
        <taxon>Hymenobacteraceae</taxon>
        <taxon>Hymenobacter</taxon>
    </lineage>
</organism>
<evidence type="ECO:0000256" key="1">
    <source>
        <dbReference type="SAM" id="Phobius"/>
    </source>
</evidence>
<dbReference type="EMBL" id="FYEW01000002">
    <property type="protein sequence ID" value="SNC75780.1"/>
    <property type="molecule type" value="Genomic_DNA"/>
</dbReference>
<keyword evidence="3" id="KW-1185">Reference proteome</keyword>
<dbReference type="AlphaFoldDB" id="A0A212UC96"/>
<reference evidence="3" key="1">
    <citation type="submission" date="2017-06" db="EMBL/GenBank/DDBJ databases">
        <authorList>
            <person name="Varghese N."/>
            <person name="Submissions S."/>
        </authorList>
    </citation>
    <scope>NUCLEOTIDE SEQUENCE [LARGE SCALE GENOMIC DNA]</scope>
    <source>
        <strain evidence="3">DSM 11116</strain>
    </source>
</reference>
<feature type="transmembrane region" description="Helical" evidence="1">
    <location>
        <begin position="261"/>
        <end position="280"/>
    </location>
</feature>